<evidence type="ECO:0000313" key="2">
    <source>
        <dbReference type="Proteomes" id="UP000606193"/>
    </source>
</evidence>
<organism evidence="1 2">
    <name type="scientific">Jutongia huaianensis</name>
    <dbReference type="NCBI Taxonomy" id="2763668"/>
    <lineage>
        <taxon>Bacteria</taxon>
        <taxon>Bacillati</taxon>
        <taxon>Bacillota</taxon>
        <taxon>Clostridia</taxon>
        <taxon>Lachnospirales</taxon>
        <taxon>Lachnospiraceae</taxon>
        <taxon>Jutongia</taxon>
    </lineage>
</organism>
<reference evidence="1 2" key="1">
    <citation type="submission" date="2020-08" db="EMBL/GenBank/DDBJ databases">
        <title>Genome public.</title>
        <authorList>
            <person name="Liu C."/>
            <person name="Sun Q."/>
        </authorList>
    </citation>
    <scope>NUCLEOTIDE SEQUENCE [LARGE SCALE GENOMIC DNA]</scope>
    <source>
        <strain evidence="1 2">NSJ-37</strain>
    </source>
</reference>
<dbReference type="InterPro" id="IPR029058">
    <property type="entry name" value="AB_hydrolase_fold"/>
</dbReference>
<evidence type="ECO:0000313" key="1">
    <source>
        <dbReference type="EMBL" id="MBC8561605.1"/>
    </source>
</evidence>
<accession>A0ABR7MZT7</accession>
<proteinExistence type="predicted"/>
<dbReference type="Gene3D" id="3.40.50.1820">
    <property type="entry name" value="alpha/beta hydrolase"/>
    <property type="match status" value="1"/>
</dbReference>
<evidence type="ECO:0008006" key="3">
    <source>
        <dbReference type="Google" id="ProtNLM"/>
    </source>
</evidence>
<gene>
    <name evidence="1" type="ORF">H8704_03005</name>
</gene>
<keyword evidence="2" id="KW-1185">Reference proteome</keyword>
<comment type="caution">
    <text evidence="1">The sequence shown here is derived from an EMBL/GenBank/DDBJ whole genome shotgun (WGS) entry which is preliminary data.</text>
</comment>
<dbReference type="Proteomes" id="UP000606193">
    <property type="component" value="Unassembled WGS sequence"/>
</dbReference>
<protein>
    <recommendedName>
        <fullName evidence="3">Esterase</fullName>
    </recommendedName>
</protein>
<dbReference type="RefSeq" id="WP_249297273.1">
    <property type="nucleotide sequence ID" value="NZ_JACRSX010000002.1"/>
</dbReference>
<name>A0ABR7MZT7_9FIRM</name>
<sequence>MKLTKHSRKPKLILLCSGTSDSTVGDIPEGYHNILTENREDHIWYLYTDGSHSYEVWLSGLINLLLRM</sequence>
<dbReference type="EMBL" id="JACRSX010000002">
    <property type="protein sequence ID" value="MBC8561605.1"/>
    <property type="molecule type" value="Genomic_DNA"/>
</dbReference>